<proteinExistence type="predicted"/>
<dbReference type="EMBL" id="MU393598">
    <property type="protein sequence ID" value="KAI4860147.1"/>
    <property type="molecule type" value="Genomic_DNA"/>
</dbReference>
<protein>
    <submittedName>
        <fullName evidence="1">Uncharacterized protein</fullName>
    </submittedName>
</protein>
<dbReference type="Proteomes" id="UP001497700">
    <property type="component" value="Unassembled WGS sequence"/>
</dbReference>
<reference evidence="1 2" key="1">
    <citation type="journal article" date="2022" name="New Phytol.">
        <title>Ecological generalism drives hyperdiversity of secondary metabolite gene clusters in xylarialean endophytes.</title>
        <authorList>
            <person name="Franco M.E.E."/>
            <person name="Wisecaver J.H."/>
            <person name="Arnold A.E."/>
            <person name="Ju Y.M."/>
            <person name="Slot J.C."/>
            <person name="Ahrendt S."/>
            <person name="Moore L.P."/>
            <person name="Eastman K.E."/>
            <person name="Scott K."/>
            <person name="Konkel Z."/>
            <person name="Mondo S.J."/>
            <person name="Kuo A."/>
            <person name="Hayes R.D."/>
            <person name="Haridas S."/>
            <person name="Andreopoulos B."/>
            <person name="Riley R."/>
            <person name="LaButti K."/>
            <person name="Pangilinan J."/>
            <person name="Lipzen A."/>
            <person name="Amirebrahimi M."/>
            <person name="Yan J."/>
            <person name="Adam C."/>
            <person name="Keymanesh K."/>
            <person name="Ng V."/>
            <person name="Louie K."/>
            <person name="Northen T."/>
            <person name="Drula E."/>
            <person name="Henrissat B."/>
            <person name="Hsieh H.M."/>
            <person name="Youens-Clark K."/>
            <person name="Lutzoni F."/>
            <person name="Miadlikowska J."/>
            <person name="Eastwood D.C."/>
            <person name="Hamelin R.C."/>
            <person name="Grigoriev I.V."/>
            <person name="U'Ren J.M."/>
        </authorList>
    </citation>
    <scope>NUCLEOTIDE SEQUENCE [LARGE SCALE GENOMIC DNA]</scope>
    <source>
        <strain evidence="1 2">CBS 119005</strain>
    </source>
</reference>
<evidence type="ECO:0000313" key="2">
    <source>
        <dbReference type="Proteomes" id="UP001497700"/>
    </source>
</evidence>
<name>A0ACB9YLR6_9PEZI</name>
<evidence type="ECO:0000313" key="1">
    <source>
        <dbReference type="EMBL" id="KAI4860147.1"/>
    </source>
</evidence>
<sequence>MPRKGSSKVRTGCLTCKVRKVKCDEGKPQCQRCVGTGRRCDGYAPATSSSNLSLHRPRHLFSNVDDVGEKRALQFFCQVAGPFLSGPMDPYFWTHLVMQFSTFEPAVRHTVVAISSLYEQMHSSSPGSGKVRADDRLALRHYNSAIRHLKLMRNEPLVLLVCVLFVCIEFLLGNREAAIQHCKHGVTLLQNVEASYPWTREYISPIFRRLTMFPFFFGVGRMSFPDLLGLDDQIPGSFVSFQDAQYYIDGIVTRTVRLVRWGDDYRLGNKRQSPVPLELLLEQERIRTLLNEWSVRFSNFQNGPSALGGPNEMLCNVSFRYEIAQIWADTAFEYDETTYDKHLEKFRWIVGQAAELSSSRASQHNNPRGTPKFIFEMGFVPLLYYVVIKCRCLATRIHALSLMKTLGVSRENLWEVSLMHAVGRRFVEIEHDTLLDETNEPCSTPRWPNWPPDEMRIRDSTTAPIITVKVDERGRETRGRMAGFFRRTLEGAIYLQTEFVTEAA</sequence>
<keyword evidence="2" id="KW-1185">Reference proteome</keyword>
<comment type="caution">
    <text evidence="1">The sequence shown here is derived from an EMBL/GenBank/DDBJ whole genome shotgun (WGS) entry which is preliminary data.</text>
</comment>
<accession>A0ACB9YLR6</accession>
<organism evidence="1 2">
    <name type="scientific">Hypoxylon rubiginosum</name>
    <dbReference type="NCBI Taxonomy" id="110542"/>
    <lineage>
        <taxon>Eukaryota</taxon>
        <taxon>Fungi</taxon>
        <taxon>Dikarya</taxon>
        <taxon>Ascomycota</taxon>
        <taxon>Pezizomycotina</taxon>
        <taxon>Sordariomycetes</taxon>
        <taxon>Xylariomycetidae</taxon>
        <taxon>Xylariales</taxon>
        <taxon>Hypoxylaceae</taxon>
        <taxon>Hypoxylon</taxon>
    </lineage>
</organism>
<gene>
    <name evidence="1" type="ORF">F4820DRAFT_437772</name>
</gene>